<dbReference type="RefSeq" id="WP_046371489.1">
    <property type="nucleotide sequence ID" value="NZ_BBWV01000005.1"/>
</dbReference>
<dbReference type="PROSITE" id="PS51186">
    <property type="entry name" value="GNAT"/>
    <property type="match status" value="1"/>
</dbReference>
<evidence type="ECO:0000259" key="1">
    <source>
        <dbReference type="PROSITE" id="PS51186"/>
    </source>
</evidence>
<dbReference type="CDD" id="cd04301">
    <property type="entry name" value="NAT_SF"/>
    <property type="match status" value="1"/>
</dbReference>
<dbReference type="PANTHER" id="PTHR43233">
    <property type="entry name" value="FAMILY N-ACETYLTRANSFERASE, PUTATIVE (AFU_ORTHOLOGUE AFUA_6G03350)-RELATED"/>
    <property type="match status" value="1"/>
</dbReference>
<accession>A0A0E9N6C5</accession>
<reference evidence="2 3" key="1">
    <citation type="submission" date="2015-04" db="EMBL/GenBank/DDBJ databases">
        <title>Whole genome shotgun sequence of Flavihumibacter petaseus NBRC 106054.</title>
        <authorList>
            <person name="Miyazawa S."/>
            <person name="Hosoyama A."/>
            <person name="Hashimoto M."/>
            <person name="Noguchi M."/>
            <person name="Tsuchikane K."/>
            <person name="Ohji S."/>
            <person name="Yamazoe A."/>
            <person name="Ichikawa N."/>
            <person name="Kimura A."/>
            <person name="Fujita N."/>
        </authorList>
    </citation>
    <scope>NUCLEOTIDE SEQUENCE [LARGE SCALE GENOMIC DNA]</scope>
    <source>
        <strain evidence="2 3">NBRC 106054</strain>
    </source>
</reference>
<dbReference type="PANTHER" id="PTHR43233:SF1">
    <property type="entry name" value="FAMILY N-ACETYLTRANSFERASE, PUTATIVE (AFU_ORTHOLOGUE AFUA_6G03350)-RELATED"/>
    <property type="match status" value="1"/>
</dbReference>
<dbReference type="InterPro" id="IPR016181">
    <property type="entry name" value="Acyl_CoA_acyltransferase"/>
</dbReference>
<sequence>MLKVEIRTGKENMDIGTIYQFLSGESYWAKGISLAFVTSSMNNSYCVGAFHEGRQIGFGRVITDYYTFAWYADFFVLPEFHGQGVAKQILSHIAQQPWSQRLRRTMLGTRDAHSLYRQFDFKELKVPANIMEISRPDIYR</sequence>
<comment type="caution">
    <text evidence="2">The sequence shown here is derived from an EMBL/GenBank/DDBJ whole genome shotgun (WGS) entry which is preliminary data.</text>
</comment>
<dbReference type="GO" id="GO:0016747">
    <property type="term" value="F:acyltransferase activity, transferring groups other than amino-acyl groups"/>
    <property type="evidence" value="ECO:0007669"/>
    <property type="project" value="InterPro"/>
</dbReference>
<organism evidence="2 3">
    <name type="scientific">Flavihumibacter petaseus NBRC 106054</name>
    <dbReference type="NCBI Taxonomy" id="1220578"/>
    <lineage>
        <taxon>Bacteria</taxon>
        <taxon>Pseudomonadati</taxon>
        <taxon>Bacteroidota</taxon>
        <taxon>Chitinophagia</taxon>
        <taxon>Chitinophagales</taxon>
        <taxon>Chitinophagaceae</taxon>
        <taxon>Flavihumibacter</taxon>
    </lineage>
</organism>
<dbReference type="EMBL" id="BBWV01000005">
    <property type="protein sequence ID" value="GAO45492.1"/>
    <property type="molecule type" value="Genomic_DNA"/>
</dbReference>
<keyword evidence="3" id="KW-1185">Reference proteome</keyword>
<evidence type="ECO:0000313" key="2">
    <source>
        <dbReference type="EMBL" id="GAO45492.1"/>
    </source>
</evidence>
<dbReference type="SUPFAM" id="SSF55729">
    <property type="entry name" value="Acyl-CoA N-acyltransferases (Nat)"/>
    <property type="match status" value="1"/>
</dbReference>
<dbReference type="Pfam" id="PF13508">
    <property type="entry name" value="Acetyltransf_7"/>
    <property type="match status" value="1"/>
</dbReference>
<protein>
    <submittedName>
        <fullName evidence="2">Putative acetyltransferase</fullName>
    </submittedName>
</protein>
<dbReference type="Gene3D" id="3.40.630.30">
    <property type="match status" value="1"/>
</dbReference>
<name>A0A0E9N6C5_9BACT</name>
<gene>
    <name evidence="2" type="ORF">FPE01S_05_01870</name>
</gene>
<feature type="domain" description="N-acetyltransferase" evidence="1">
    <location>
        <begin position="4"/>
        <end position="136"/>
    </location>
</feature>
<keyword evidence="2" id="KW-0808">Transferase</keyword>
<proteinExistence type="predicted"/>
<dbReference type="Proteomes" id="UP000033121">
    <property type="component" value="Unassembled WGS sequence"/>
</dbReference>
<dbReference type="AlphaFoldDB" id="A0A0E9N6C5"/>
<dbReference type="InterPro" id="IPR000182">
    <property type="entry name" value="GNAT_dom"/>
</dbReference>
<dbReference type="InterPro" id="IPR053144">
    <property type="entry name" value="Acetyltransferase_Butenolide"/>
</dbReference>
<dbReference type="OrthoDB" id="3216107at2"/>
<evidence type="ECO:0000313" key="3">
    <source>
        <dbReference type="Proteomes" id="UP000033121"/>
    </source>
</evidence>